<sequence length="172" mass="19277">MFPQQYGAMQTGMNQSYGNYAANPTSMMQNNMQTSQQMMQGAQPNMFGGQQQSFGQPRPPQPDYRGMPQNPRSQYLQQAPNVTMNTMGGMAGQGGPAPPYSRQTPQGMQPGVQTQQNQFQQQRMRQQMLAMQQQQQQQGGPQGTQPSPALVAHLQRQMNPNPYQHQPPPYNM</sequence>
<keyword evidence="3" id="KW-1185">Reference proteome</keyword>
<feature type="compositionally biased region" description="Low complexity" evidence="1">
    <location>
        <begin position="109"/>
        <end position="146"/>
    </location>
</feature>
<dbReference type="OrthoDB" id="20828at2759"/>
<evidence type="ECO:0000313" key="3">
    <source>
        <dbReference type="Proteomes" id="UP000292052"/>
    </source>
</evidence>
<name>A0A482VIQ4_ASBVE</name>
<organism evidence="2 3">
    <name type="scientific">Asbolus verrucosus</name>
    <name type="common">Desert ironclad beetle</name>
    <dbReference type="NCBI Taxonomy" id="1661398"/>
    <lineage>
        <taxon>Eukaryota</taxon>
        <taxon>Metazoa</taxon>
        <taxon>Ecdysozoa</taxon>
        <taxon>Arthropoda</taxon>
        <taxon>Hexapoda</taxon>
        <taxon>Insecta</taxon>
        <taxon>Pterygota</taxon>
        <taxon>Neoptera</taxon>
        <taxon>Endopterygota</taxon>
        <taxon>Coleoptera</taxon>
        <taxon>Polyphaga</taxon>
        <taxon>Cucujiformia</taxon>
        <taxon>Tenebrionidae</taxon>
        <taxon>Pimeliinae</taxon>
        <taxon>Asbolus</taxon>
    </lineage>
</organism>
<gene>
    <name evidence="2" type="ORF">BDFB_010120</name>
</gene>
<evidence type="ECO:0000313" key="2">
    <source>
        <dbReference type="EMBL" id="RZC32620.1"/>
    </source>
</evidence>
<dbReference type="Proteomes" id="UP000292052">
    <property type="component" value="Unassembled WGS sequence"/>
</dbReference>
<dbReference type="STRING" id="1661398.A0A482VIQ4"/>
<evidence type="ECO:0000256" key="1">
    <source>
        <dbReference type="SAM" id="MobiDB-lite"/>
    </source>
</evidence>
<feature type="compositionally biased region" description="Polar residues" evidence="1">
    <location>
        <begin position="70"/>
        <end position="86"/>
    </location>
</feature>
<reference evidence="2 3" key="1">
    <citation type="submission" date="2017-03" db="EMBL/GenBank/DDBJ databases">
        <title>Genome of the blue death feigning beetle - Asbolus verrucosus.</title>
        <authorList>
            <person name="Rider S.D."/>
        </authorList>
    </citation>
    <scope>NUCLEOTIDE SEQUENCE [LARGE SCALE GENOMIC DNA]</scope>
    <source>
        <strain evidence="2">Butters</strain>
        <tissue evidence="2">Head and leg muscle</tissue>
    </source>
</reference>
<proteinExistence type="predicted"/>
<dbReference type="AlphaFoldDB" id="A0A482VIQ4"/>
<comment type="caution">
    <text evidence="2">The sequence shown here is derived from an EMBL/GenBank/DDBJ whole genome shotgun (WGS) entry which is preliminary data.</text>
</comment>
<accession>A0A482VIQ4</accession>
<protein>
    <submittedName>
        <fullName evidence="2">Uncharacterized protein</fullName>
    </submittedName>
</protein>
<feature type="region of interest" description="Disordered" evidence="1">
    <location>
        <begin position="48"/>
        <end position="172"/>
    </location>
</feature>
<dbReference type="EMBL" id="QDEB01095819">
    <property type="protein sequence ID" value="RZC32620.1"/>
    <property type="molecule type" value="Genomic_DNA"/>
</dbReference>